<sequence>MERSDDKDHKLVTVSSSEVGSPIEKDGSISPFSSREEFISENVAPPAPDGGRRAWLVVLGGWLNFTASFGIVNAFGTFESVYETDLHMSTSLVTWIGSAQMFVLFVGGIIVGPIFDKWGARIPMLMGTFLCLVSFLSCSFSTKFYQLLLAQGFTLGLGCALLFYPTTSAVSEWFDKRRGLALGLVVSGASAGGILWPLVLNQLIDKIGINGTHRATGVIAAPLMLTSCFLVKERKLTNSANDDSEAKVPPAPVQQTSLAATILDVRFLALSLGLLFINGGMMVPFFYIPQYAIDHGVSPTMANNMLAITYVASLCGRILSGWVADQIGRFNMLICISTLTGIATLCWMQTSTLPAMMTVSLLFGFSSGGIVPLGSACVAQTTPASMGRIGLRIGAMMAICSVGTLASGPISGTIRDQTHQWWGVLVSQKRFLSVF</sequence>
<evidence type="ECO:0000313" key="1">
    <source>
        <dbReference type="EMBL" id="KAJ2980289.1"/>
    </source>
</evidence>
<reference evidence="1" key="1">
    <citation type="submission" date="2022-08" db="EMBL/GenBank/DDBJ databases">
        <title>Genome Sequence of Lecanicillium fungicola.</title>
        <authorList>
            <person name="Buettner E."/>
        </authorList>
    </citation>
    <scope>NUCLEOTIDE SEQUENCE</scope>
    <source>
        <strain evidence="1">Babe33</strain>
    </source>
</reference>
<organism evidence="1 2">
    <name type="scientific">Zarea fungicola</name>
    <dbReference type="NCBI Taxonomy" id="93591"/>
    <lineage>
        <taxon>Eukaryota</taxon>
        <taxon>Fungi</taxon>
        <taxon>Dikarya</taxon>
        <taxon>Ascomycota</taxon>
        <taxon>Pezizomycotina</taxon>
        <taxon>Sordariomycetes</taxon>
        <taxon>Hypocreomycetidae</taxon>
        <taxon>Hypocreales</taxon>
        <taxon>Cordycipitaceae</taxon>
        <taxon>Zarea</taxon>
    </lineage>
</organism>
<accession>A0ACC1NPE6</accession>
<dbReference type="Proteomes" id="UP001143910">
    <property type="component" value="Unassembled WGS sequence"/>
</dbReference>
<evidence type="ECO:0000313" key="2">
    <source>
        <dbReference type="Proteomes" id="UP001143910"/>
    </source>
</evidence>
<dbReference type="EMBL" id="JANJQO010000210">
    <property type="protein sequence ID" value="KAJ2980289.1"/>
    <property type="molecule type" value="Genomic_DNA"/>
</dbReference>
<proteinExistence type="predicted"/>
<protein>
    <submittedName>
        <fullName evidence="1">Uncharacterized protein</fullName>
    </submittedName>
</protein>
<comment type="caution">
    <text evidence="1">The sequence shown here is derived from an EMBL/GenBank/DDBJ whole genome shotgun (WGS) entry which is preliminary data.</text>
</comment>
<gene>
    <name evidence="1" type="ORF">NQ176_g2731</name>
</gene>
<name>A0ACC1NPE6_9HYPO</name>
<keyword evidence="2" id="KW-1185">Reference proteome</keyword>